<name>A0A9W4IC14_PENNA</name>
<gene>
    <name evidence="5" type="ORF">PNAL_LOCUS9357</name>
</gene>
<dbReference type="PRINTS" id="PR00081">
    <property type="entry name" value="GDHRDH"/>
</dbReference>
<evidence type="ECO:0000259" key="4">
    <source>
        <dbReference type="SMART" id="SM00822"/>
    </source>
</evidence>
<dbReference type="EMBL" id="CAJVNV010000617">
    <property type="protein sequence ID" value="CAG8279055.1"/>
    <property type="molecule type" value="Genomic_DNA"/>
</dbReference>
<dbReference type="OrthoDB" id="47007at2759"/>
<sequence length="254" mass="27106">MTSAQTLDGKVAIVTGASRGIGEQIAYDLASRGAKVVITYSSDRSKPTADALIQRIKTDLQSDAIGVQCDLKQPSSPKHIVDATVQAFGQVDILVNNAAAISDKWCHEITPDHFSEIFDLNVRAPLLMLQACLPHIRRPGRIINISSVGARRGYQGTGAYAASKSALEGFTRNWAMELGKDGTTVNAVNPGPVESEMLDQVDPAIVQPQKDVTPVQKRVGTTVEIANIVAFLAGPESSWVSGQCISASGGYHMY</sequence>
<dbReference type="SMART" id="SM00822">
    <property type="entry name" value="PKS_KR"/>
    <property type="match status" value="1"/>
</dbReference>
<protein>
    <recommendedName>
        <fullName evidence="4">Ketoreductase domain-containing protein</fullName>
    </recommendedName>
</protein>
<feature type="domain" description="Ketoreductase" evidence="4">
    <location>
        <begin position="10"/>
        <end position="196"/>
    </location>
</feature>
<evidence type="ECO:0000256" key="3">
    <source>
        <dbReference type="ARBA" id="ARBA00023002"/>
    </source>
</evidence>
<evidence type="ECO:0000256" key="2">
    <source>
        <dbReference type="ARBA" id="ARBA00022857"/>
    </source>
</evidence>
<dbReference type="Proteomes" id="UP001153461">
    <property type="component" value="Unassembled WGS sequence"/>
</dbReference>
<evidence type="ECO:0000313" key="5">
    <source>
        <dbReference type="EMBL" id="CAG8279055.1"/>
    </source>
</evidence>
<evidence type="ECO:0000313" key="6">
    <source>
        <dbReference type="Proteomes" id="UP001153461"/>
    </source>
</evidence>
<comment type="similarity">
    <text evidence="1">Belongs to the short-chain dehydrogenases/reductases (SDR) family.</text>
</comment>
<organism evidence="5 6">
    <name type="scientific">Penicillium nalgiovense</name>
    <dbReference type="NCBI Taxonomy" id="60175"/>
    <lineage>
        <taxon>Eukaryota</taxon>
        <taxon>Fungi</taxon>
        <taxon>Dikarya</taxon>
        <taxon>Ascomycota</taxon>
        <taxon>Pezizomycotina</taxon>
        <taxon>Eurotiomycetes</taxon>
        <taxon>Eurotiomycetidae</taxon>
        <taxon>Eurotiales</taxon>
        <taxon>Aspergillaceae</taxon>
        <taxon>Penicillium</taxon>
    </lineage>
</organism>
<accession>A0A9W4IC14</accession>
<dbReference type="AlphaFoldDB" id="A0A9W4IC14"/>
<dbReference type="Gene3D" id="3.40.50.720">
    <property type="entry name" value="NAD(P)-binding Rossmann-like Domain"/>
    <property type="match status" value="1"/>
</dbReference>
<keyword evidence="3" id="KW-0560">Oxidoreductase</keyword>
<keyword evidence="2" id="KW-0521">NADP</keyword>
<dbReference type="SUPFAM" id="SSF51735">
    <property type="entry name" value="NAD(P)-binding Rossmann-fold domains"/>
    <property type="match status" value="1"/>
</dbReference>
<dbReference type="PANTHER" id="PTHR43639">
    <property type="entry name" value="OXIDOREDUCTASE, SHORT-CHAIN DEHYDROGENASE/REDUCTASE FAMILY (AFU_ORTHOLOGUE AFUA_5G02870)"/>
    <property type="match status" value="1"/>
</dbReference>
<reference evidence="5" key="1">
    <citation type="submission" date="2021-07" db="EMBL/GenBank/DDBJ databases">
        <authorList>
            <person name="Branca A.L. A."/>
        </authorList>
    </citation>
    <scope>NUCLEOTIDE SEQUENCE</scope>
</reference>
<dbReference type="InterPro" id="IPR036291">
    <property type="entry name" value="NAD(P)-bd_dom_sf"/>
</dbReference>
<proteinExistence type="inferred from homology"/>
<dbReference type="GO" id="GO:0016491">
    <property type="term" value="F:oxidoreductase activity"/>
    <property type="evidence" value="ECO:0007669"/>
    <property type="project" value="UniProtKB-KW"/>
</dbReference>
<dbReference type="InterPro" id="IPR020904">
    <property type="entry name" value="Sc_DH/Rdtase_CS"/>
</dbReference>
<dbReference type="FunFam" id="3.40.50.720:FF:000374">
    <property type="entry name" value="3-oxoacyl-(Acyl-carrier-protein) reductase"/>
    <property type="match status" value="1"/>
</dbReference>
<dbReference type="PRINTS" id="PR00080">
    <property type="entry name" value="SDRFAMILY"/>
</dbReference>
<comment type="caution">
    <text evidence="5">The sequence shown here is derived from an EMBL/GenBank/DDBJ whole genome shotgun (WGS) entry which is preliminary data.</text>
</comment>
<dbReference type="InterPro" id="IPR057326">
    <property type="entry name" value="KR_dom"/>
</dbReference>
<dbReference type="CDD" id="cd05233">
    <property type="entry name" value="SDR_c"/>
    <property type="match status" value="1"/>
</dbReference>
<dbReference type="PROSITE" id="PS00061">
    <property type="entry name" value="ADH_SHORT"/>
    <property type="match status" value="1"/>
</dbReference>
<dbReference type="PANTHER" id="PTHR43639:SF1">
    <property type="entry name" value="SHORT-CHAIN DEHYDROGENASE_REDUCTASE FAMILY PROTEIN"/>
    <property type="match status" value="1"/>
</dbReference>
<dbReference type="InterPro" id="IPR002347">
    <property type="entry name" value="SDR_fam"/>
</dbReference>
<evidence type="ECO:0000256" key="1">
    <source>
        <dbReference type="ARBA" id="ARBA00006484"/>
    </source>
</evidence>
<dbReference type="Pfam" id="PF13561">
    <property type="entry name" value="adh_short_C2"/>
    <property type="match status" value="1"/>
</dbReference>